<keyword evidence="8" id="KW-1185">Reference proteome</keyword>
<dbReference type="InterPro" id="IPR012206">
    <property type="entry name" value="Fd_FixX"/>
</dbReference>
<evidence type="ECO:0000256" key="1">
    <source>
        <dbReference type="ARBA" id="ARBA00022448"/>
    </source>
</evidence>
<evidence type="ECO:0000256" key="4">
    <source>
        <dbReference type="ARBA" id="ARBA00023004"/>
    </source>
</evidence>
<sequence>MNKLDYWLGLLHFTPDEQHQHICIADPALCQDCRDKPCLTFCPVGVFSGGQTDSQPVAVCYRQCLECGACRLICPNIDFSYPRNGCGVEFREG</sequence>
<evidence type="ECO:0000256" key="5">
    <source>
        <dbReference type="ARBA" id="ARBA00023014"/>
    </source>
</evidence>
<dbReference type="SUPFAM" id="SSF46548">
    <property type="entry name" value="alpha-helical ferredoxin"/>
    <property type="match status" value="1"/>
</dbReference>
<evidence type="ECO:0000313" key="7">
    <source>
        <dbReference type="EMBL" id="SDM65323.1"/>
    </source>
</evidence>
<evidence type="ECO:0000259" key="6">
    <source>
        <dbReference type="PROSITE" id="PS51379"/>
    </source>
</evidence>
<dbReference type="PROSITE" id="PS51379">
    <property type="entry name" value="4FE4S_FER_2"/>
    <property type="match status" value="2"/>
</dbReference>
<reference evidence="7 8" key="1">
    <citation type="submission" date="2016-10" db="EMBL/GenBank/DDBJ databases">
        <authorList>
            <person name="de Groot N.N."/>
        </authorList>
    </citation>
    <scope>NUCLEOTIDE SEQUENCE [LARGE SCALE GENOMIC DNA]</scope>
    <source>
        <strain evidence="7 8">DSM 1736</strain>
    </source>
</reference>
<dbReference type="AlphaFoldDB" id="A0A1G9UZN2"/>
<dbReference type="GO" id="GO:0051536">
    <property type="term" value="F:iron-sulfur cluster binding"/>
    <property type="evidence" value="ECO:0007669"/>
    <property type="project" value="UniProtKB-KW"/>
</dbReference>
<dbReference type="PANTHER" id="PTHR43082:SF3">
    <property type="entry name" value="FERREDOXIN-LIKE PROTEIN YDIT"/>
    <property type="match status" value="1"/>
</dbReference>
<dbReference type="GO" id="GO:0005506">
    <property type="term" value="F:iron ion binding"/>
    <property type="evidence" value="ECO:0007669"/>
    <property type="project" value="InterPro"/>
</dbReference>
<keyword evidence="1" id="KW-0813">Transport</keyword>
<feature type="domain" description="4Fe-4S ferredoxin-type" evidence="6">
    <location>
        <begin position="55"/>
        <end position="84"/>
    </location>
</feature>
<gene>
    <name evidence="7" type="ORF">SAMN04488502_106118</name>
</gene>
<dbReference type="InterPro" id="IPR017896">
    <property type="entry name" value="4Fe4S_Fe-S-bd"/>
</dbReference>
<keyword evidence="5" id="KW-0411">Iron-sulfur</keyword>
<protein>
    <submittedName>
        <fullName evidence="7">Ferredoxin like protein</fullName>
    </submittedName>
</protein>
<keyword evidence="3" id="KW-0249">Electron transport</keyword>
<accession>A0A1G9UZN2</accession>
<proteinExistence type="predicted"/>
<dbReference type="InterPro" id="IPR017900">
    <property type="entry name" value="4Fe4S_Fe_S_CS"/>
</dbReference>
<evidence type="ECO:0000256" key="2">
    <source>
        <dbReference type="ARBA" id="ARBA00022723"/>
    </source>
</evidence>
<dbReference type="RefSeq" id="WP_092073670.1">
    <property type="nucleotide sequence ID" value="NZ_FNHB01000006.1"/>
</dbReference>
<keyword evidence="2" id="KW-0479">Metal-binding</keyword>
<dbReference type="EMBL" id="FNHB01000006">
    <property type="protein sequence ID" value="SDM65323.1"/>
    <property type="molecule type" value="Genomic_DNA"/>
</dbReference>
<organism evidence="7 8">
    <name type="scientific">Dendrosporobacter quercicolus</name>
    <dbReference type="NCBI Taxonomy" id="146817"/>
    <lineage>
        <taxon>Bacteria</taxon>
        <taxon>Bacillati</taxon>
        <taxon>Bacillota</taxon>
        <taxon>Negativicutes</taxon>
        <taxon>Selenomonadales</taxon>
        <taxon>Sporomusaceae</taxon>
        <taxon>Dendrosporobacter</taxon>
    </lineage>
</organism>
<keyword evidence="4" id="KW-0408">Iron</keyword>
<evidence type="ECO:0000313" key="8">
    <source>
        <dbReference type="Proteomes" id="UP000214880"/>
    </source>
</evidence>
<dbReference type="Proteomes" id="UP000214880">
    <property type="component" value="Unassembled WGS sequence"/>
</dbReference>
<dbReference type="PROSITE" id="PS00198">
    <property type="entry name" value="4FE4S_FER_1"/>
    <property type="match status" value="1"/>
</dbReference>
<dbReference type="PANTHER" id="PTHR43082">
    <property type="entry name" value="FERREDOXIN-LIKE"/>
    <property type="match status" value="1"/>
</dbReference>
<evidence type="ECO:0000256" key="3">
    <source>
        <dbReference type="ARBA" id="ARBA00022982"/>
    </source>
</evidence>
<name>A0A1G9UZN2_9FIRM</name>
<dbReference type="STRING" id="146817.SAMN04488502_106118"/>
<feature type="domain" description="4Fe-4S ferredoxin-type" evidence="6">
    <location>
        <begin position="20"/>
        <end position="52"/>
    </location>
</feature>
<dbReference type="OrthoDB" id="9800260at2"/>
<dbReference type="PIRSF" id="PIRSF036548">
    <property type="entry name" value="Fdx_FixX"/>
    <property type="match status" value="1"/>
</dbReference>
<dbReference type="Gene3D" id="3.30.70.20">
    <property type="match status" value="1"/>
</dbReference>